<reference evidence="2 3" key="1">
    <citation type="submission" date="2014-06" db="EMBL/GenBank/DDBJ databases">
        <authorList>
            <consortium name="DOE Joint Genome Institute"/>
            <person name="Kuo A."/>
            <person name="Kohler A."/>
            <person name="Nagy L.G."/>
            <person name="Floudas D."/>
            <person name="Copeland A."/>
            <person name="Barry K.W."/>
            <person name="Cichocki N."/>
            <person name="Veneault-Fourrey C."/>
            <person name="LaButti K."/>
            <person name="Lindquist E.A."/>
            <person name="Lipzen A."/>
            <person name="Lundell T."/>
            <person name="Morin E."/>
            <person name="Murat C."/>
            <person name="Sun H."/>
            <person name="Tunlid A."/>
            <person name="Henrissat B."/>
            <person name="Grigoriev I.V."/>
            <person name="Hibbett D.S."/>
            <person name="Martin F."/>
            <person name="Nordberg H.P."/>
            <person name="Cantor M.N."/>
            <person name="Hua S.X."/>
        </authorList>
    </citation>
    <scope>NUCLEOTIDE SEQUENCE [LARGE SCALE GENOMIC DNA]</scope>
    <source>
        <strain evidence="2 3">ATCC 200175</strain>
    </source>
</reference>
<evidence type="ECO:0000259" key="1">
    <source>
        <dbReference type="Pfam" id="PF20231"/>
    </source>
</evidence>
<dbReference type="HOGENOM" id="CLU_007061_0_2_1"/>
<accession>A0A0C9SYR7</accession>
<dbReference type="EMBL" id="KN819338">
    <property type="protein sequence ID" value="KIJ15179.1"/>
    <property type="molecule type" value="Genomic_DNA"/>
</dbReference>
<keyword evidence="3" id="KW-1185">Reference proteome</keyword>
<dbReference type="Pfam" id="PF20231">
    <property type="entry name" value="DUF6589"/>
    <property type="match status" value="1"/>
</dbReference>
<dbReference type="Proteomes" id="UP000053647">
    <property type="component" value="Unassembled WGS sequence"/>
</dbReference>
<gene>
    <name evidence="2" type="ORF">PAXINDRAFT_12088</name>
</gene>
<evidence type="ECO:0000313" key="2">
    <source>
        <dbReference type="EMBL" id="KIJ15179.1"/>
    </source>
</evidence>
<organism evidence="2 3">
    <name type="scientific">Paxillus involutus ATCC 200175</name>
    <dbReference type="NCBI Taxonomy" id="664439"/>
    <lineage>
        <taxon>Eukaryota</taxon>
        <taxon>Fungi</taxon>
        <taxon>Dikarya</taxon>
        <taxon>Basidiomycota</taxon>
        <taxon>Agaricomycotina</taxon>
        <taxon>Agaricomycetes</taxon>
        <taxon>Agaricomycetidae</taxon>
        <taxon>Boletales</taxon>
        <taxon>Paxilineae</taxon>
        <taxon>Paxillaceae</taxon>
        <taxon>Paxillus</taxon>
    </lineage>
</organism>
<proteinExistence type="predicted"/>
<sequence length="568" mass="65367">MERLGPLFYSPPADLTTEHMSTFDFDEFASQIQGEAPLVWNIADKMVYSSKQRARNAHKNPKMVILSIISQAQYTRSHRRGKITKLWSVFLRSCGLSARAFDALHELGTVMSHKWAANAYGALSHHAMERARKAVQIFPWVITHDNVNIPMRVFSQRLHNQSHFISGCAATLWTLPSTAALSPDINRNYQKYTIQSRKTRFSLEDLLDGNPAIHDRLKNRYIHHILQILLDSPEFRDYKHAASNVLKPPPPVCKLPCGPDHVVGQYVLHTANQEEASYEGTDKVIIGIFRQLGLYGEDERIKTALERFIVWIGDQLTVERLRGLHRYRYEDMNSYDRMDYMLPMFGWFHLIMAFAHSLHRQYLGNSAVMGSLQQAFDLLKRKGLQKTETKGPFWHHLNEALHHVSEAHLKALWLTVARVASLTELQSKYPDELLTLAATLYNGHASRLALTKMKGRPLTEQDKVQMQWTMWNIDILPYVELLSAIKNGDVGRMEDLLPTLLFRFIGGGNPKYSIEILELLQGLRQEWPEEIRDYVRRQCWLMNRSGKPGAWTPFDQGQEQNIADIKAS</sequence>
<protein>
    <recommendedName>
        <fullName evidence="1">DUF6589 domain-containing protein</fullName>
    </recommendedName>
</protein>
<dbReference type="OrthoDB" id="2685600at2759"/>
<reference evidence="3" key="2">
    <citation type="submission" date="2015-01" db="EMBL/GenBank/DDBJ databases">
        <title>Evolutionary Origins and Diversification of the Mycorrhizal Mutualists.</title>
        <authorList>
            <consortium name="DOE Joint Genome Institute"/>
            <consortium name="Mycorrhizal Genomics Consortium"/>
            <person name="Kohler A."/>
            <person name="Kuo A."/>
            <person name="Nagy L.G."/>
            <person name="Floudas D."/>
            <person name="Copeland A."/>
            <person name="Barry K.W."/>
            <person name="Cichocki N."/>
            <person name="Veneault-Fourrey C."/>
            <person name="LaButti K."/>
            <person name="Lindquist E.A."/>
            <person name="Lipzen A."/>
            <person name="Lundell T."/>
            <person name="Morin E."/>
            <person name="Murat C."/>
            <person name="Riley R."/>
            <person name="Ohm R."/>
            <person name="Sun H."/>
            <person name="Tunlid A."/>
            <person name="Henrissat B."/>
            <person name="Grigoriev I.V."/>
            <person name="Hibbett D.S."/>
            <person name="Martin F."/>
        </authorList>
    </citation>
    <scope>NUCLEOTIDE SEQUENCE [LARGE SCALE GENOMIC DNA]</scope>
    <source>
        <strain evidence="3">ATCC 200175</strain>
    </source>
</reference>
<dbReference type="InterPro" id="IPR046496">
    <property type="entry name" value="DUF6589"/>
</dbReference>
<dbReference type="AlphaFoldDB" id="A0A0C9SYR7"/>
<feature type="domain" description="DUF6589" evidence="1">
    <location>
        <begin position="199"/>
        <end position="567"/>
    </location>
</feature>
<name>A0A0C9SYR7_PAXIN</name>
<evidence type="ECO:0000313" key="3">
    <source>
        <dbReference type="Proteomes" id="UP000053647"/>
    </source>
</evidence>